<dbReference type="Pfam" id="PF00534">
    <property type="entry name" value="Glycos_transf_1"/>
    <property type="match status" value="1"/>
</dbReference>
<reference evidence="3 4" key="1">
    <citation type="submission" date="2019-06" db="EMBL/GenBank/DDBJ databases">
        <title>Genomic Encyclopedia of Type Strains, Phase IV (KMG-V): Genome sequencing to study the core and pangenomes of soil and plant-associated prokaryotes.</title>
        <authorList>
            <person name="Whitman W."/>
        </authorList>
    </citation>
    <scope>NUCLEOTIDE SEQUENCE [LARGE SCALE GENOMIC DNA]</scope>
    <source>
        <strain evidence="3 4">BR 11796</strain>
    </source>
</reference>
<organism evidence="3 4">
    <name type="scientific">Azospirillum brasilense</name>
    <dbReference type="NCBI Taxonomy" id="192"/>
    <lineage>
        <taxon>Bacteria</taxon>
        <taxon>Pseudomonadati</taxon>
        <taxon>Pseudomonadota</taxon>
        <taxon>Alphaproteobacteria</taxon>
        <taxon>Rhodospirillales</taxon>
        <taxon>Azospirillaceae</taxon>
        <taxon>Azospirillum</taxon>
    </lineage>
</organism>
<dbReference type="SUPFAM" id="SSF53448">
    <property type="entry name" value="Nucleotide-diphospho-sugar transferases"/>
    <property type="match status" value="2"/>
</dbReference>
<evidence type="ECO:0000259" key="1">
    <source>
        <dbReference type="Pfam" id="PF00534"/>
    </source>
</evidence>
<comment type="caution">
    <text evidence="3">The sequence shown here is derived from an EMBL/GenBank/DDBJ whole genome shotgun (WGS) entry which is preliminary data.</text>
</comment>
<evidence type="ECO:0000313" key="3">
    <source>
        <dbReference type="EMBL" id="TWA61081.1"/>
    </source>
</evidence>
<dbReference type="CDD" id="cd03801">
    <property type="entry name" value="GT4_PimA-like"/>
    <property type="match status" value="1"/>
</dbReference>
<feature type="domain" description="Glycosyl transferase family 1" evidence="1">
    <location>
        <begin position="265"/>
        <end position="390"/>
    </location>
</feature>
<dbReference type="EMBL" id="VITF01000018">
    <property type="protein sequence ID" value="TWA61081.1"/>
    <property type="molecule type" value="Genomic_DNA"/>
</dbReference>
<gene>
    <name evidence="3" type="ORF">FBZ82_11882</name>
</gene>
<dbReference type="RefSeq" id="WP_145679504.1">
    <property type="nucleotide sequence ID" value="NZ_VITF01000018.1"/>
</dbReference>
<sequence>MDCPDRFPAIDRLLALAGQDGPGAGLSPIEAEGFDEHGYLALNPDVRAAVEAGQLPSGFHHYAAYGWREGRAAPGLTPYAGRRCTPAAFAAKPCGISLFGPLSAQTGLGTAARAYAAAARASGLPVWTHDVDISVYGRAAQDDYARMLRENRRWSRSPYRLTLLAQNADMLPYFFRGHDRALLDDAYTVGLWVWELANFRSEWMGGFGAVDEVWAPSTFCRDAFAALSPVPVTVMPYAVAPDIRRAVHGRAHFGIPDEVFTFLYVFDVSSYMERKNPFALIRAFKQAFGEDPGVLLLLKHHSGAHDPERLRRLRDEARAPNIRLLPGLLDEAETLSLKRVSDCFVSPHRSEGFGLNIAEAMHLGKPVIATDYAASTDFLNETNGYPVACRLVPVGQDTGPYAAGALWADPDIDHMADLMARVRHDRREAEAKGRRAAADIRRTLSPKAIGRRMRDRVAELGLDQPVPPVTARVAASRRVAWRHPLGTLPDATARGRVVALDSHPILSLVVPVGPVSPEALRRCVQSVSGQSYPFWELCLCGDGTTGPETWAVASGFRGTDARIRIRPQAPVPGLAGAANTAVEMSSGGWVALLGPADALEPEALMEVARAIGRHPDADAFYTDGTGPGGEPVAKPGWSPEHLESCPYVGRLMMVRKSLFVGLGGFRQGFGTATEHDLALRIARVTDRVHHIPVTLHRQGGEPPDGHPILAGAEDDVRKALADHAAARYGADAELLPGDRPGLFRVRRGRLGQPPATLILRGRTTAVLNRTSHPDVHVLPIDGSGSEGNGTVAAWNAAIAQSRTDLLVLLDEAMEPAVADWLNALVDLARSPDVGVAGAALRAPDGRIVLAGLGIAADGAMAPLGGETDCVRNCAAVPGAVLAVRRTVLKELGGFDPRFSPGRAVSDLCLSALIHGYRNVCTPFAILRHTGPAALGTLANTPDGGPEETLFRRKWEAALGTGALSGLRARFPAPGGGSG</sequence>
<evidence type="ECO:0000313" key="4">
    <source>
        <dbReference type="Proteomes" id="UP000316083"/>
    </source>
</evidence>
<proteinExistence type="predicted"/>
<protein>
    <submittedName>
        <fullName evidence="3">Glycosyltransferase involved in cell wall biosynthesis</fullName>
    </submittedName>
</protein>
<feature type="domain" description="Glycosyltransferase 2-like" evidence="2">
    <location>
        <begin position="517"/>
        <end position="620"/>
    </location>
</feature>
<keyword evidence="3" id="KW-0808">Transferase</keyword>
<dbReference type="Proteomes" id="UP000316083">
    <property type="component" value="Unassembled WGS sequence"/>
</dbReference>
<dbReference type="Pfam" id="PF00535">
    <property type="entry name" value="Glycos_transf_2"/>
    <property type="match status" value="1"/>
</dbReference>
<dbReference type="SUPFAM" id="SSF53756">
    <property type="entry name" value="UDP-Glycosyltransferase/glycogen phosphorylase"/>
    <property type="match status" value="1"/>
</dbReference>
<dbReference type="InterPro" id="IPR001173">
    <property type="entry name" value="Glyco_trans_2-like"/>
</dbReference>
<evidence type="ECO:0000259" key="2">
    <source>
        <dbReference type="Pfam" id="PF00535"/>
    </source>
</evidence>
<dbReference type="PANTHER" id="PTHR46656">
    <property type="entry name" value="PUTATIVE-RELATED"/>
    <property type="match status" value="1"/>
</dbReference>
<dbReference type="Gene3D" id="3.90.550.10">
    <property type="entry name" value="Spore Coat Polysaccharide Biosynthesis Protein SpsA, Chain A"/>
    <property type="match status" value="2"/>
</dbReference>
<dbReference type="Gene3D" id="3.40.50.2000">
    <property type="entry name" value="Glycogen Phosphorylase B"/>
    <property type="match status" value="1"/>
</dbReference>
<accession>A0A560AL40</accession>
<dbReference type="GO" id="GO:0016757">
    <property type="term" value="F:glycosyltransferase activity"/>
    <property type="evidence" value="ECO:0007669"/>
    <property type="project" value="InterPro"/>
</dbReference>
<dbReference type="Pfam" id="PF13641">
    <property type="entry name" value="Glyco_tranf_2_3"/>
    <property type="match status" value="1"/>
</dbReference>
<dbReference type="AlphaFoldDB" id="A0A560AL40"/>
<dbReference type="InterPro" id="IPR029044">
    <property type="entry name" value="Nucleotide-diphossugar_trans"/>
</dbReference>
<dbReference type="InterPro" id="IPR001296">
    <property type="entry name" value="Glyco_trans_1"/>
</dbReference>
<dbReference type="PANTHER" id="PTHR46656:SF3">
    <property type="entry name" value="PUTATIVE-RELATED"/>
    <property type="match status" value="1"/>
</dbReference>
<name>A0A560AL40_AZOBR</name>